<reference evidence="2" key="1">
    <citation type="journal article" date="2019" name="Plant J.">
        <title>Chlorella vulgaris genome assembly and annotation reveals the molecular basis for metabolic acclimation to high light conditions.</title>
        <authorList>
            <person name="Cecchin M."/>
            <person name="Marcolungo L."/>
            <person name="Rossato M."/>
            <person name="Girolomoni L."/>
            <person name="Cosentino E."/>
            <person name="Cuine S."/>
            <person name="Li-Beisson Y."/>
            <person name="Delledonne M."/>
            <person name="Ballottari M."/>
        </authorList>
    </citation>
    <scope>NUCLEOTIDE SEQUENCE</scope>
    <source>
        <strain evidence="2">211/11P</strain>
    </source>
</reference>
<organism evidence="2 3">
    <name type="scientific">Chlorella vulgaris</name>
    <name type="common">Green alga</name>
    <dbReference type="NCBI Taxonomy" id="3077"/>
    <lineage>
        <taxon>Eukaryota</taxon>
        <taxon>Viridiplantae</taxon>
        <taxon>Chlorophyta</taxon>
        <taxon>core chlorophytes</taxon>
        <taxon>Trebouxiophyceae</taxon>
        <taxon>Chlorellales</taxon>
        <taxon>Chlorellaceae</taxon>
        <taxon>Chlorella clade</taxon>
        <taxon>Chlorella</taxon>
    </lineage>
</organism>
<dbReference type="PANTHER" id="PTHR38377:SF1">
    <property type="entry name" value="THREONINE-TRNA LIGASE 2"/>
    <property type="match status" value="1"/>
</dbReference>
<gene>
    <name evidence="2" type="ORF">D9Q98_007009</name>
</gene>
<keyword evidence="1" id="KW-0175">Coiled coil</keyword>
<accession>A0A9D4YUI9</accession>
<reference evidence="2" key="2">
    <citation type="submission" date="2020-11" db="EMBL/GenBank/DDBJ databases">
        <authorList>
            <person name="Cecchin M."/>
            <person name="Marcolungo L."/>
            <person name="Rossato M."/>
            <person name="Girolomoni L."/>
            <person name="Cosentino E."/>
            <person name="Cuine S."/>
            <person name="Li-Beisson Y."/>
            <person name="Delledonne M."/>
            <person name="Ballottari M."/>
        </authorList>
    </citation>
    <scope>NUCLEOTIDE SEQUENCE</scope>
    <source>
        <strain evidence="2">211/11P</strain>
        <tissue evidence="2">Whole cell</tissue>
    </source>
</reference>
<sequence length="103" mass="10966">MDAQSLAAFEARAVEAEQRLSALEAKLAGSASSSGNGAVDTSRYVAELQALQTVLLAAKAEQQALEKQVSEFEAENSKLKYQCVHLKKAVTEADEKLAALQKA</sequence>
<dbReference type="OrthoDB" id="514293at2759"/>
<name>A0A9D4YUI9_CHLVU</name>
<dbReference type="Proteomes" id="UP001055712">
    <property type="component" value="Unassembled WGS sequence"/>
</dbReference>
<evidence type="ECO:0000256" key="1">
    <source>
        <dbReference type="SAM" id="Coils"/>
    </source>
</evidence>
<proteinExistence type="predicted"/>
<protein>
    <submittedName>
        <fullName evidence="2">Uncharacterized protein</fullName>
    </submittedName>
</protein>
<comment type="caution">
    <text evidence="2">The sequence shown here is derived from an EMBL/GenBank/DDBJ whole genome shotgun (WGS) entry which is preliminary data.</text>
</comment>
<feature type="coiled-coil region" evidence="1">
    <location>
        <begin position="6"/>
        <end position="103"/>
    </location>
</feature>
<dbReference type="PANTHER" id="PTHR38377">
    <property type="entry name" value="THREONINE-TRNA LIGASE 2"/>
    <property type="match status" value="1"/>
</dbReference>
<dbReference type="EMBL" id="SIDB01000010">
    <property type="protein sequence ID" value="KAI3427069.1"/>
    <property type="molecule type" value="Genomic_DNA"/>
</dbReference>
<evidence type="ECO:0000313" key="2">
    <source>
        <dbReference type="EMBL" id="KAI3427069.1"/>
    </source>
</evidence>
<keyword evidence="3" id="KW-1185">Reference proteome</keyword>
<evidence type="ECO:0000313" key="3">
    <source>
        <dbReference type="Proteomes" id="UP001055712"/>
    </source>
</evidence>
<dbReference type="AlphaFoldDB" id="A0A9D4YUI9"/>